<protein>
    <submittedName>
        <fullName evidence="2">Uncharacterized protein</fullName>
    </submittedName>
</protein>
<dbReference type="OrthoDB" id="1912043at2"/>
<keyword evidence="1" id="KW-0472">Membrane</keyword>
<dbReference type="STRING" id="1469948.GCA_000732725_03946"/>
<keyword evidence="3" id="KW-1185">Reference proteome</keyword>
<dbReference type="RefSeq" id="WP_031392566.1">
    <property type="nucleotide sequence ID" value="NZ_JPNB01000003.1"/>
</dbReference>
<accession>A0A4R1QVK2</accession>
<organism evidence="2 3">
    <name type="scientific">Kineothrix alysoides</name>
    <dbReference type="NCBI Taxonomy" id="1469948"/>
    <lineage>
        <taxon>Bacteria</taxon>
        <taxon>Bacillati</taxon>
        <taxon>Bacillota</taxon>
        <taxon>Clostridia</taxon>
        <taxon>Lachnospirales</taxon>
        <taxon>Lachnospiraceae</taxon>
        <taxon>Kineothrix</taxon>
    </lineage>
</organism>
<dbReference type="AlphaFoldDB" id="A0A4R1QVK2"/>
<keyword evidence="1" id="KW-0812">Transmembrane</keyword>
<feature type="transmembrane region" description="Helical" evidence="1">
    <location>
        <begin position="37"/>
        <end position="60"/>
    </location>
</feature>
<dbReference type="EMBL" id="SLUO01000017">
    <property type="protein sequence ID" value="TCL54994.1"/>
    <property type="molecule type" value="Genomic_DNA"/>
</dbReference>
<feature type="transmembrane region" description="Helical" evidence="1">
    <location>
        <begin position="12"/>
        <end position="31"/>
    </location>
</feature>
<gene>
    <name evidence="2" type="ORF">EDD76_11729</name>
</gene>
<feature type="transmembrane region" description="Helical" evidence="1">
    <location>
        <begin position="72"/>
        <end position="97"/>
    </location>
</feature>
<sequence>MENKKRETMSMVALVVSILPLVTLILTFLNISLSDEVRTICAGGNIIFVLAGLILSIICVKSSESRSTVNIISMVISSFWALLMVGIVAMALLLNFLQ</sequence>
<comment type="caution">
    <text evidence="2">The sequence shown here is derived from an EMBL/GenBank/DDBJ whole genome shotgun (WGS) entry which is preliminary data.</text>
</comment>
<evidence type="ECO:0000313" key="3">
    <source>
        <dbReference type="Proteomes" id="UP000295718"/>
    </source>
</evidence>
<evidence type="ECO:0000313" key="2">
    <source>
        <dbReference type="EMBL" id="TCL54994.1"/>
    </source>
</evidence>
<name>A0A4R1QVK2_9FIRM</name>
<evidence type="ECO:0000256" key="1">
    <source>
        <dbReference type="SAM" id="Phobius"/>
    </source>
</evidence>
<keyword evidence="1" id="KW-1133">Transmembrane helix</keyword>
<dbReference type="Proteomes" id="UP000295718">
    <property type="component" value="Unassembled WGS sequence"/>
</dbReference>
<proteinExistence type="predicted"/>
<reference evidence="2 3" key="1">
    <citation type="submission" date="2019-03" db="EMBL/GenBank/DDBJ databases">
        <title>Genomic Encyclopedia of Type Strains, Phase IV (KMG-IV): sequencing the most valuable type-strain genomes for metagenomic binning, comparative biology and taxonomic classification.</title>
        <authorList>
            <person name="Goeker M."/>
        </authorList>
    </citation>
    <scope>NUCLEOTIDE SEQUENCE [LARGE SCALE GENOMIC DNA]</scope>
    <source>
        <strain evidence="2 3">DSM 100556</strain>
    </source>
</reference>